<dbReference type="InterPro" id="IPR017804">
    <property type="entry name" value="MeTrfase_EgtD-like"/>
</dbReference>
<dbReference type="Proteomes" id="UP001302329">
    <property type="component" value="Unassembled WGS sequence"/>
</dbReference>
<comment type="caution">
    <text evidence="4">The sequence shown here is derived from an EMBL/GenBank/DDBJ whole genome shotgun (WGS) entry which is preliminary data.</text>
</comment>
<evidence type="ECO:0000256" key="2">
    <source>
        <dbReference type="ARBA" id="ARBA00022679"/>
    </source>
</evidence>
<organism evidence="4 5">
    <name type="scientific">Cyanobium gracile UHCC 0281</name>
    <dbReference type="NCBI Taxonomy" id="3110309"/>
    <lineage>
        <taxon>Bacteria</taxon>
        <taxon>Bacillati</taxon>
        <taxon>Cyanobacteriota</taxon>
        <taxon>Cyanophyceae</taxon>
        <taxon>Synechococcales</taxon>
        <taxon>Prochlorococcaceae</taxon>
        <taxon>Cyanobium</taxon>
    </lineage>
</organism>
<dbReference type="EMBL" id="JAYGHY010000044">
    <property type="protein sequence ID" value="MEA5443310.1"/>
    <property type="molecule type" value="Genomic_DNA"/>
</dbReference>
<keyword evidence="5" id="KW-1185">Reference proteome</keyword>
<dbReference type="InterPro" id="IPR051128">
    <property type="entry name" value="EgtD_Methyltrsf_superfamily"/>
</dbReference>
<dbReference type="InterPro" id="IPR035094">
    <property type="entry name" value="EgtD"/>
</dbReference>
<dbReference type="PIRSF" id="PIRSF018005">
    <property type="entry name" value="UCP018005"/>
    <property type="match status" value="1"/>
</dbReference>
<dbReference type="GO" id="GO:0032259">
    <property type="term" value="P:methylation"/>
    <property type="evidence" value="ECO:0007669"/>
    <property type="project" value="UniProtKB-KW"/>
</dbReference>
<evidence type="ECO:0000313" key="4">
    <source>
        <dbReference type="EMBL" id="MEA5443310.1"/>
    </source>
</evidence>
<dbReference type="Pfam" id="PF10017">
    <property type="entry name" value="Methyltransf_33"/>
    <property type="match status" value="1"/>
</dbReference>
<dbReference type="SUPFAM" id="SSF53335">
    <property type="entry name" value="S-adenosyl-L-methionine-dependent methyltransferases"/>
    <property type="match status" value="1"/>
</dbReference>
<evidence type="ECO:0000259" key="3">
    <source>
        <dbReference type="Pfam" id="PF10017"/>
    </source>
</evidence>
<evidence type="ECO:0000256" key="1">
    <source>
        <dbReference type="ARBA" id="ARBA00022603"/>
    </source>
</evidence>
<dbReference type="NCBIfam" id="TIGR03438">
    <property type="entry name" value="egtD_ergothio"/>
    <property type="match status" value="1"/>
</dbReference>
<name>A0ABU5SXQ5_9CYAN</name>
<reference evidence="4 5" key="1">
    <citation type="submission" date="2023-12" db="EMBL/GenBank/DDBJ databases">
        <title>Baltic Sea Cyanobacteria.</title>
        <authorList>
            <person name="Delbaje E."/>
            <person name="Fewer D.P."/>
            <person name="Shishido T.K."/>
        </authorList>
    </citation>
    <scope>NUCLEOTIDE SEQUENCE [LARGE SCALE GENOMIC DNA]</scope>
    <source>
        <strain evidence="4 5">UHCC 0281</strain>
    </source>
</reference>
<feature type="domain" description="Histidine-specific methyltransferase SAM-dependent" evidence="3">
    <location>
        <begin position="13"/>
        <end position="311"/>
    </location>
</feature>
<accession>A0ABU5SXQ5</accession>
<dbReference type="InterPro" id="IPR029063">
    <property type="entry name" value="SAM-dependent_MTases_sf"/>
</dbReference>
<dbReference type="PANTHER" id="PTHR43397">
    <property type="entry name" value="ERGOTHIONEINE BIOSYNTHESIS PROTEIN 1"/>
    <property type="match status" value="1"/>
</dbReference>
<keyword evidence="1 4" id="KW-0489">Methyltransferase</keyword>
<dbReference type="PANTHER" id="PTHR43397:SF1">
    <property type="entry name" value="ERGOTHIONEINE BIOSYNTHESIS PROTEIN 1"/>
    <property type="match status" value="1"/>
</dbReference>
<dbReference type="EC" id="2.1.1.44" evidence="4"/>
<dbReference type="RefSeq" id="WP_323357310.1">
    <property type="nucleotide sequence ID" value="NZ_JAYGHY010000044.1"/>
</dbReference>
<keyword evidence="2 4" id="KW-0808">Transferase</keyword>
<sequence length="323" mass="35441">MLIDLHPEPADMARLVIEGMGRQPKQLPAWLLYDAEGSRLFEAICEQPEYGLTRTETALLDTRAAELAAALGPGVVVEFGAGSARKVSPLLSALDPAAYVALDISADHLAPACRALQQRHPDLPVLGICCDYSLLEQLPDHPALEGHGRLGFYPGSSIGNFDPAGARALLRQFRQLLGPGSRLLIGIDQPKAVQRLEEAYNDRAGWSEAFARNLLTRLNRDLDGDFQASDFAYRAWWEADHGRIAMALVSQRELEVRLAGRCWPFAAGEPLITEYSYKYGPEAFLDLAATAGWRGVGHWSDPAGDFALHLLVQADSEQQRSDR</sequence>
<evidence type="ECO:0000313" key="5">
    <source>
        <dbReference type="Proteomes" id="UP001302329"/>
    </source>
</evidence>
<gene>
    <name evidence="4" type="primary">egtD</name>
    <name evidence="4" type="ORF">VB739_12165</name>
</gene>
<dbReference type="Gene3D" id="3.40.50.150">
    <property type="entry name" value="Vaccinia Virus protein VP39"/>
    <property type="match status" value="1"/>
</dbReference>
<proteinExistence type="predicted"/>
<dbReference type="InterPro" id="IPR019257">
    <property type="entry name" value="MeTrfase_dom"/>
</dbReference>
<dbReference type="GO" id="GO:0052706">
    <property type="term" value="F:L-histidine N(alpha)-methyltransferase activity"/>
    <property type="evidence" value="ECO:0007669"/>
    <property type="project" value="UniProtKB-EC"/>
</dbReference>
<protein>
    <submittedName>
        <fullName evidence="4">L-histidine N(Alpha)-methyltransferase</fullName>
        <ecNumber evidence="4">2.1.1.44</ecNumber>
    </submittedName>
</protein>